<keyword evidence="1" id="KW-0472">Membrane</keyword>
<keyword evidence="4" id="KW-1185">Reference proteome</keyword>
<feature type="transmembrane region" description="Helical" evidence="1">
    <location>
        <begin position="81"/>
        <end position="100"/>
    </location>
</feature>
<reference evidence="3 4" key="1">
    <citation type="submission" date="2024-09" db="EMBL/GenBank/DDBJ databases">
        <title>Laminarin stimulates single cell rates of sulfate reduction while oxygen inhibits transcriptomic activity in coastal marine sediment.</title>
        <authorList>
            <person name="Lindsay M."/>
            <person name="Orcutt B."/>
            <person name="Emerson D."/>
            <person name="Stepanauskas R."/>
            <person name="D'Angelo T."/>
        </authorList>
    </citation>
    <scope>NUCLEOTIDE SEQUENCE [LARGE SCALE GENOMIC DNA]</scope>
    <source>
        <strain evidence="3">SAG AM-311-K15</strain>
    </source>
</reference>
<evidence type="ECO:0000313" key="3">
    <source>
        <dbReference type="EMBL" id="MFC1851805.1"/>
    </source>
</evidence>
<accession>A0ABV6Z037</accession>
<protein>
    <recommendedName>
        <fullName evidence="2">B box-type domain-containing protein</fullName>
    </recommendedName>
</protein>
<feature type="transmembrane region" description="Helical" evidence="1">
    <location>
        <begin position="253"/>
        <end position="275"/>
    </location>
</feature>
<dbReference type="InterPro" id="IPR000315">
    <property type="entry name" value="Znf_B-box"/>
</dbReference>
<feature type="transmembrane region" description="Helical" evidence="1">
    <location>
        <begin position="145"/>
        <end position="167"/>
    </location>
</feature>
<dbReference type="Proteomes" id="UP001594351">
    <property type="component" value="Unassembled WGS sequence"/>
</dbReference>
<evidence type="ECO:0000313" key="4">
    <source>
        <dbReference type="Proteomes" id="UP001594351"/>
    </source>
</evidence>
<gene>
    <name evidence="3" type="ORF">ACFL27_16560</name>
</gene>
<feature type="transmembrane region" description="Helical" evidence="1">
    <location>
        <begin position="106"/>
        <end position="124"/>
    </location>
</feature>
<keyword evidence="1" id="KW-0812">Transmembrane</keyword>
<dbReference type="PROSITE" id="PS50119">
    <property type="entry name" value="ZF_BBOX"/>
    <property type="match status" value="1"/>
</dbReference>
<proteinExistence type="predicted"/>
<evidence type="ECO:0000256" key="1">
    <source>
        <dbReference type="SAM" id="Phobius"/>
    </source>
</evidence>
<organism evidence="3 4">
    <name type="scientific">candidate division CSSED10-310 bacterium</name>
    <dbReference type="NCBI Taxonomy" id="2855610"/>
    <lineage>
        <taxon>Bacteria</taxon>
        <taxon>Bacteria division CSSED10-310</taxon>
    </lineage>
</organism>
<comment type="caution">
    <text evidence="3">The sequence shown here is derived from an EMBL/GenBank/DDBJ whole genome shotgun (WGS) entry which is preliminary data.</text>
</comment>
<keyword evidence="1" id="KW-1133">Transmembrane helix</keyword>
<feature type="domain" description="B box-type" evidence="2">
    <location>
        <begin position="1"/>
        <end position="35"/>
    </location>
</feature>
<name>A0ABV6Z037_UNCC1</name>
<feature type="transmembrane region" description="Helical" evidence="1">
    <location>
        <begin position="228"/>
        <end position="247"/>
    </location>
</feature>
<feature type="transmembrane region" description="Helical" evidence="1">
    <location>
        <begin position="187"/>
        <end position="207"/>
    </location>
</feature>
<evidence type="ECO:0000259" key="2">
    <source>
        <dbReference type="PROSITE" id="PS50119"/>
    </source>
</evidence>
<sequence>MAQKCLNHDSLFAKHYCQQCGQYFCDMCVDARKFHIINLKFCRSCSKLLLPSIKTLRFPLLHSHEFPGIAARMIESLKYPFSTPLLFLMVFVGLASSLAYPLVGDTVRVLLVIFVSSFIIFLTGHGRKTMEWNDLNSFSDMFRAGIMGIIAYTVSFLPYVLMLQIIFPGRGIPYTWENFWALSDYTPGLVFTCYFLLVIVVTVFTAQTKNVHYYFSYAADFILEHTKTTFLTFFSILIVSVISYLFYFLRPFIYSVPIAGFVFYQIVSLFFPFVIARLIGWQVYDYVLSTARTTTAPPAEEVSISNDSYVISGEKDYVVDIKEDEPEEVESHHEPDLVFPVPIRYTIDKYQQKETDSDFKGLIAIYNSYKKFLAIALLSLTREYKIAVSGPEAIVTKFKSDQHFFLMSLSKLLNYFRKENFSQHHTMKYFLEYFYSTTPDLPECLQFSMQVSRQLDMTAYCQDEISPYSMLFYTDKYLRSLLKDKSESPQLSQFRSQLKNAIFELLNTCYLMKHSTLAYVIDDQYDQSSGTHLLEIRACVNGFEQKVSHYLIQNGTIEILAHKIYLLFTHEEDPPLMLFPEYDFITENFVELELSREVLKYKYRNPKDDSYVLLSDRYLQYQSAIDCIFGRKSAREWNIVLPEKTKFTSAPKK</sequence>
<dbReference type="EMBL" id="JBHPBY010000227">
    <property type="protein sequence ID" value="MFC1851805.1"/>
    <property type="molecule type" value="Genomic_DNA"/>
</dbReference>